<dbReference type="AlphaFoldDB" id="A0A0P7X7S1"/>
<protein>
    <submittedName>
        <fullName evidence="8">Two component signal transduction system Sigma54-dependent response regulator</fullName>
    </submittedName>
</protein>
<dbReference type="Pfam" id="PF25601">
    <property type="entry name" value="AAA_lid_14"/>
    <property type="match status" value="1"/>
</dbReference>
<dbReference type="Gene3D" id="1.10.8.60">
    <property type="match status" value="1"/>
</dbReference>
<evidence type="ECO:0000256" key="5">
    <source>
        <dbReference type="ARBA" id="ARBA00023159"/>
    </source>
</evidence>
<evidence type="ECO:0000256" key="2">
    <source>
        <dbReference type="ARBA" id="ARBA00022840"/>
    </source>
</evidence>
<gene>
    <name evidence="8" type="ORF">HLUCCX10_15395</name>
</gene>
<evidence type="ECO:0000313" key="8">
    <source>
        <dbReference type="EMBL" id="KPQ11157.1"/>
    </source>
</evidence>
<dbReference type="InterPro" id="IPR002078">
    <property type="entry name" value="Sigma_54_int"/>
</dbReference>
<dbReference type="Pfam" id="PF02954">
    <property type="entry name" value="HTH_8"/>
    <property type="match status" value="1"/>
</dbReference>
<keyword evidence="3" id="KW-0805">Transcription regulation</keyword>
<dbReference type="GO" id="GO:0043565">
    <property type="term" value="F:sequence-specific DNA binding"/>
    <property type="evidence" value="ECO:0007669"/>
    <property type="project" value="InterPro"/>
</dbReference>
<organism evidence="8 9">
    <name type="scientific">Algoriphagus marincola HL-49</name>
    <dbReference type="NCBI Taxonomy" id="1305737"/>
    <lineage>
        <taxon>Bacteria</taxon>
        <taxon>Pseudomonadati</taxon>
        <taxon>Bacteroidota</taxon>
        <taxon>Cytophagia</taxon>
        <taxon>Cytophagales</taxon>
        <taxon>Cyclobacteriaceae</taxon>
        <taxon>Algoriphagus</taxon>
    </lineage>
</organism>
<keyword evidence="4" id="KW-0238">DNA-binding</keyword>
<evidence type="ECO:0000313" key="9">
    <source>
        <dbReference type="Proteomes" id="UP000050421"/>
    </source>
</evidence>
<comment type="caution">
    <text evidence="8">The sequence shown here is derived from an EMBL/GenBank/DDBJ whole genome shotgun (WGS) entry which is preliminary data.</text>
</comment>
<evidence type="ECO:0000256" key="4">
    <source>
        <dbReference type="ARBA" id="ARBA00023125"/>
    </source>
</evidence>
<proteinExistence type="predicted"/>
<dbReference type="PATRIC" id="fig|1305737.6.peg.44"/>
<feature type="non-terminal residue" evidence="8">
    <location>
        <position position="1"/>
    </location>
</feature>
<sequence>FESELFGHKKGAFTDAKDDRAGRFEVADQGTLFLDEIGNLSMPLQSKLLTVLQRREVTRIGTNKAIPVDIRLICATNMPLHEMILDNGFRQDLLYRINTVEIFLPPLRERQDDIPQLANHFLKIYGQKYRKTLSGFTDSAMDLLQRYSWPGNIRELQHAIERAIIMSEGDELDSRDFFFLSAKPTSEKAPVSTTLNLDDMERSTIQRAIDKNGGNISKAAKELGLTRASLYRRLEKYGL</sequence>
<dbReference type="InterPro" id="IPR002197">
    <property type="entry name" value="HTH_Fis"/>
</dbReference>
<dbReference type="Pfam" id="PF00158">
    <property type="entry name" value="Sigma54_activat"/>
    <property type="match status" value="1"/>
</dbReference>
<keyword evidence="2" id="KW-0067">ATP-binding</keyword>
<dbReference type="PROSITE" id="PS00688">
    <property type="entry name" value="SIGMA54_INTERACT_3"/>
    <property type="match status" value="1"/>
</dbReference>
<dbReference type="Proteomes" id="UP000050421">
    <property type="component" value="Unassembled WGS sequence"/>
</dbReference>
<evidence type="ECO:0000259" key="7">
    <source>
        <dbReference type="PROSITE" id="PS50045"/>
    </source>
</evidence>
<evidence type="ECO:0000256" key="1">
    <source>
        <dbReference type="ARBA" id="ARBA00022741"/>
    </source>
</evidence>
<dbReference type="FunFam" id="1.10.8.60:FF:000014">
    <property type="entry name" value="DNA-binding transcriptional regulator NtrC"/>
    <property type="match status" value="1"/>
</dbReference>
<dbReference type="SUPFAM" id="SSF52540">
    <property type="entry name" value="P-loop containing nucleoside triphosphate hydrolases"/>
    <property type="match status" value="1"/>
</dbReference>
<keyword evidence="5" id="KW-0010">Activator</keyword>
<dbReference type="GO" id="GO:0005524">
    <property type="term" value="F:ATP binding"/>
    <property type="evidence" value="ECO:0007669"/>
    <property type="project" value="UniProtKB-KW"/>
</dbReference>
<dbReference type="SUPFAM" id="SSF46689">
    <property type="entry name" value="Homeodomain-like"/>
    <property type="match status" value="1"/>
</dbReference>
<dbReference type="EMBL" id="LJXT01000124">
    <property type="protein sequence ID" value="KPQ11157.1"/>
    <property type="molecule type" value="Genomic_DNA"/>
</dbReference>
<accession>A0A0P7X7S1</accession>
<dbReference type="STRING" id="1305737.GCA_000526355_03690"/>
<name>A0A0P7X7S1_9BACT</name>
<dbReference type="InterPro" id="IPR025944">
    <property type="entry name" value="Sigma_54_int_dom_CS"/>
</dbReference>
<evidence type="ECO:0000256" key="3">
    <source>
        <dbReference type="ARBA" id="ARBA00023015"/>
    </source>
</evidence>
<dbReference type="InterPro" id="IPR027417">
    <property type="entry name" value="P-loop_NTPase"/>
</dbReference>
<dbReference type="eggNOG" id="COG2204">
    <property type="taxonomic scope" value="Bacteria"/>
</dbReference>
<dbReference type="InterPro" id="IPR009057">
    <property type="entry name" value="Homeodomain-like_sf"/>
</dbReference>
<dbReference type="PANTHER" id="PTHR32071:SF113">
    <property type="entry name" value="ALGINATE BIOSYNTHESIS TRANSCRIPTIONAL REGULATORY PROTEIN ALGB"/>
    <property type="match status" value="1"/>
</dbReference>
<dbReference type="PRINTS" id="PR01590">
    <property type="entry name" value="HTHFIS"/>
</dbReference>
<evidence type="ECO:0000256" key="6">
    <source>
        <dbReference type="ARBA" id="ARBA00023163"/>
    </source>
</evidence>
<feature type="domain" description="Sigma-54 factor interaction" evidence="7">
    <location>
        <begin position="1"/>
        <end position="165"/>
    </location>
</feature>
<keyword evidence="1" id="KW-0547">Nucleotide-binding</keyword>
<dbReference type="PROSITE" id="PS50045">
    <property type="entry name" value="SIGMA54_INTERACT_4"/>
    <property type="match status" value="1"/>
</dbReference>
<keyword evidence="6" id="KW-0804">Transcription</keyword>
<dbReference type="GO" id="GO:0006355">
    <property type="term" value="P:regulation of DNA-templated transcription"/>
    <property type="evidence" value="ECO:0007669"/>
    <property type="project" value="InterPro"/>
</dbReference>
<reference evidence="8 9" key="1">
    <citation type="submission" date="2015-09" db="EMBL/GenBank/DDBJ databases">
        <title>Identification and resolution of microdiversity through metagenomic sequencing of parallel consortia.</title>
        <authorList>
            <person name="Nelson W.C."/>
            <person name="Romine M.F."/>
            <person name="Lindemann S.R."/>
        </authorList>
    </citation>
    <scope>NUCLEOTIDE SEQUENCE [LARGE SCALE GENOMIC DNA]</scope>
    <source>
        <strain evidence="8">HL-49</strain>
    </source>
</reference>
<dbReference type="InterPro" id="IPR058031">
    <property type="entry name" value="AAA_lid_NorR"/>
</dbReference>
<dbReference type="Gene3D" id="3.40.50.300">
    <property type="entry name" value="P-loop containing nucleotide triphosphate hydrolases"/>
    <property type="match status" value="1"/>
</dbReference>
<dbReference type="PANTHER" id="PTHR32071">
    <property type="entry name" value="TRANSCRIPTIONAL REGULATORY PROTEIN"/>
    <property type="match status" value="1"/>
</dbReference>
<dbReference type="CDD" id="cd00009">
    <property type="entry name" value="AAA"/>
    <property type="match status" value="1"/>
</dbReference>
<dbReference type="Gene3D" id="1.10.10.60">
    <property type="entry name" value="Homeodomain-like"/>
    <property type="match status" value="1"/>
</dbReference>